<gene>
    <name evidence="1" type="ORF">X777_10391</name>
</gene>
<organism evidence="1 2">
    <name type="scientific">Ooceraea biroi</name>
    <name type="common">Clonal raider ant</name>
    <name type="synonym">Cerapachys biroi</name>
    <dbReference type="NCBI Taxonomy" id="2015173"/>
    <lineage>
        <taxon>Eukaryota</taxon>
        <taxon>Metazoa</taxon>
        <taxon>Ecdysozoa</taxon>
        <taxon>Arthropoda</taxon>
        <taxon>Hexapoda</taxon>
        <taxon>Insecta</taxon>
        <taxon>Pterygota</taxon>
        <taxon>Neoptera</taxon>
        <taxon>Endopterygota</taxon>
        <taxon>Hymenoptera</taxon>
        <taxon>Apocrita</taxon>
        <taxon>Aculeata</taxon>
        <taxon>Formicoidea</taxon>
        <taxon>Formicidae</taxon>
        <taxon>Dorylinae</taxon>
        <taxon>Ooceraea</taxon>
    </lineage>
</organism>
<name>A0A026W533_OOCBI</name>
<keyword evidence="2" id="KW-1185">Reference proteome</keyword>
<evidence type="ECO:0000313" key="2">
    <source>
        <dbReference type="Proteomes" id="UP000053097"/>
    </source>
</evidence>
<reference evidence="1 2" key="1">
    <citation type="journal article" date="2014" name="Curr. Biol.">
        <title>The genome of the clonal raider ant Cerapachys biroi.</title>
        <authorList>
            <person name="Oxley P.R."/>
            <person name="Ji L."/>
            <person name="Fetter-Pruneda I."/>
            <person name="McKenzie S.K."/>
            <person name="Li C."/>
            <person name="Hu H."/>
            <person name="Zhang G."/>
            <person name="Kronauer D.J."/>
        </authorList>
    </citation>
    <scope>NUCLEOTIDE SEQUENCE [LARGE SCALE GENOMIC DNA]</scope>
</reference>
<protein>
    <submittedName>
        <fullName evidence="1">Uncharacterized protein</fullName>
    </submittedName>
</protein>
<evidence type="ECO:0000313" key="1">
    <source>
        <dbReference type="EMBL" id="EZA51103.1"/>
    </source>
</evidence>
<accession>A0A026W533</accession>
<dbReference type="EMBL" id="KK107419">
    <property type="protein sequence ID" value="EZA51103.1"/>
    <property type="molecule type" value="Genomic_DNA"/>
</dbReference>
<dbReference type="AlphaFoldDB" id="A0A026W533"/>
<proteinExistence type="predicted"/>
<sequence>MERARNTPDSTVDHRAIARAVHLRQGEREIERDVKFGRSIDRSQVMISVR</sequence>
<dbReference type="Proteomes" id="UP000053097">
    <property type="component" value="Unassembled WGS sequence"/>
</dbReference>